<sequence length="108" mass="12556">MIHAVLSHRSDVFCSYRKFRLTWRADPDGLPARRLIQRFTWLGFRLWILSSGKHPLVRIPEVSKTRRTCEIEDPRMQTSRQHDGSSITALICHPPLALMCESKTCCAY</sequence>
<accession>A0AAV9QTB1</accession>
<evidence type="ECO:0000313" key="2">
    <source>
        <dbReference type="Proteomes" id="UP001311232"/>
    </source>
</evidence>
<name>A0AAV9QTB1_9TELE</name>
<dbReference type="AlphaFoldDB" id="A0AAV9QTB1"/>
<comment type="caution">
    <text evidence="1">The sequence shown here is derived from an EMBL/GenBank/DDBJ whole genome shotgun (WGS) entry which is preliminary data.</text>
</comment>
<reference evidence="1 2" key="1">
    <citation type="submission" date="2021-06" db="EMBL/GenBank/DDBJ databases">
        <authorList>
            <person name="Palmer J.M."/>
        </authorList>
    </citation>
    <scope>NUCLEOTIDE SEQUENCE [LARGE SCALE GENOMIC DNA]</scope>
    <source>
        <strain evidence="1 2">MEX-2019</strain>
        <tissue evidence="1">Muscle</tissue>
    </source>
</reference>
<dbReference type="EMBL" id="JAHHUM010002960">
    <property type="protein sequence ID" value="KAK5599165.1"/>
    <property type="molecule type" value="Genomic_DNA"/>
</dbReference>
<protein>
    <submittedName>
        <fullName evidence="1">Uncharacterized protein</fullName>
    </submittedName>
</protein>
<gene>
    <name evidence="1" type="ORF">CRENBAI_025061</name>
</gene>
<evidence type="ECO:0000313" key="1">
    <source>
        <dbReference type="EMBL" id="KAK5599165.1"/>
    </source>
</evidence>
<keyword evidence="2" id="KW-1185">Reference proteome</keyword>
<dbReference type="Proteomes" id="UP001311232">
    <property type="component" value="Unassembled WGS sequence"/>
</dbReference>
<organism evidence="1 2">
    <name type="scientific">Crenichthys baileyi</name>
    <name type="common">White River springfish</name>
    <dbReference type="NCBI Taxonomy" id="28760"/>
    <lineage>
        <taxon>Eukaryota</taxon>
        <taxon>Metazoa</taxon>
        <taxon>Chordata</taxon>
        <taxon>Craniata</taxon>
        <taxon>Vertebrata</taxon>
        <taxon>Euteleostomi</taxon>
        <taxon>Actinopterygii</taxon>
        <taxon>Neopterygii</taxon>
        <taxon>Teleostei</taxon>
        <taxon>Neoteleostei</taxon>
        <taxon>Acanthomorphata</taxon>
        <taxon>Ovalentaria</taxon>
        <taxon>Atherinomorphae</taxon>
        <taxon>Cyprinodontiformes</taxon>
        <taxon>Goodeidae</taxon>
        <taxon>Crenichthys</taxon>
    </lineage>
</organism>
<proteinExistence type="predicted"/>